<evidence type="ECO:0000256" key="7">
    <source>
        <dbReference type="ARBA" id="ARBA00048539"/>
    </source>
</evidence>
<organism evidence="10">
    <name type="scientific">Buchnera aphidicola</name>
    <name type="common">Anoecia corni</name>
    <dbReference type="NCBI Taxonomy" id="2994477"/>
    <lineage>
        <taxon>Bacteria</taxon>
        <taxon>Pseudomonadati</taxon>
        <taxon>Pseudomonadota</taxon>
        <taxon>Gammaproteobacteria</taxon>
        <taxon>Enterobacterales</taxon>
        <taxon>Erwiniaceae</taxon>
        <taxon>Buchnera</taxon>
    </lineage>
</organism>
<feature type="binding site" evidence="8">
    <location>
        <begin position="21"/>
        <end position="26"/>
    </location>
    <ligand>
        <name>ATP</name>
        <dbReference type="ChEBI" id="CHEBI:30616"/>
    </ligand>
</feature>
<evidence type="ECO:0000256" key="4">
    <source>
        <dbReference type="ARBA" id="ARBA00022694"/>
    </source>
</evidence>
<evidence type="ECO:0000256" key="8">
    <source>
        <dbReference type="HAMAP-Rule" id="MF_01161"/>
    </source>
</evidence>
<dbReference type="Pfam" id="PF11734">
    <property type="entry name" value="TilS_C"/>
    <property type="match status" value="1"/>
</dbReference>
<dbReference type="AlphaFoldDB" id="A0AAT9IHU9"/>
<dbReference type="GO" id="GO:0006400">
    <property type="term" value="P:tRNA modification"/>
    <property type="evidence" value="ECO:0007669"/>
    <property type="project" value="UniProtKB-UniRule"/>
</dbReference>
<comment type="function">
    <text evidence="8">Ligates lysine onto the cytidine present at position 34 of the AUA codon-specific tRNA(Ile) that contains the anticodon CAU, in an ATP-dependent manner. Cytidine is converted to lysidine, thus changing the amino acid specificity of the tRNA from methionine to isoleucine.</text>
</comment>
<dbReference type="Pfam" id="PF09179">
    <property type="entry name" value="TilS"/>
    <property type="match status" value="1"/>
</dbReference>
<keyword evidence="3 8" id="KW-0436">Ligase</keyword>
<sequence>MENLKKKINIYKNNSVLISYSGGIDSTVLLYKLMKLKKYYSFINIRVLHVNYNVFKHSLNTVKHCIQLCKKYNLELIIKHVKKISVKKNFEEVARVIRYNIIKKILLPKEVVITAHHLNDQCETFFLSLKRGSGPTGLSGMKLYTFLDKNKLLIRPFLNVSKKQIERFAFKKKLIWITDNSNNNIYYDRNFIRKEIIPVLEKRWPSFLNTCSRSSAICSDYVKIANNIAGQFLRKNMLLDSILNFFNMLFLDISIRKVIVRNWILKNNNKIPSYSIIEKVLKEVINSKKDANPKIIINKSEIRRYKRYIYIVPVLPSISSLILIWHNTNYPLELPYHFGFLENNSYGMKIPIPKKNDIINIRFILSGRISIFGRSGSRQVKKIFQEFNIPPWYRNRIPFVFYNSDFIAAPGIFLANNSATKKNKKSWFISWNSFLINNM</sequence>
<dbReference type="HAMAP" id="MF_01161">
    <property type="entry name" value="tRNA_Ile_lys_synt"/>
    <property type="match status" value="1"/>
</dbReference>
<dbReference type="CDD" id="cd01992">
    <property type="entry name" value="TilS_N"/>
    <property type="match status" value="1"/>
</dbReference>
<feature type="domain" description="Lysidine-tRNA(Ile) synthetase C-terminal" evidence="9">
    <location>
        <begin position="359"/>
        <end position="431"/>
    </location>
</feature>
<dbReference type="Pfam" id="PF01171">
    <property type="entry name" value="ATP_bind_3"/>
    <property type="match status" value="1"/>
</dbReference>
<dbReference type="PANTHER" id="PTHR43033:SF1">
    <property type="entry name" value="TRNA(ILE)-LYSIDINE SYNTHASE-RELATED"/>
    <property type="match status" value="1"/>
</dbReference>
<dbReference type="InterPro" id="IPR015262">
    <property type="entry name" value="tRNA_Ile_lys_synt_subst-bd"/>
</dbReference>
<protein>
    <recommendedName>
        <fullName evidence="8">tRNA(Ile)-lysidine synthase</fullName>
        <ecNumber evidence="8">6.3.4.19</ecNumber>
    </recommendedName>
    <alternativeName>
        <fullName evidence="8">tRNA(Ile)-2-lysyl-cytidine synthase</fullName>
    </alternativeName>
    <alternativeName>
        <fullName evidence="8">tRNA(Ile)-lysidine synthetase</fullName>
    </alternativeName>
</protein>
<evidence type="ECO:0000256" key="1">
    <source>
        <dbReference type="ARBA" id="ARBA00004496"/>
    </source>
</evidence>
<dbReference type="SUPFAM" id="SSF56037">
    <property type="entry name" value="PheT/TilS domain"/>
    <property type="match status" value="1"/>
</dbReference>
<evidence type="ECO:0000259" key="9">
    <source>
        <dbReference type="SMART" id="SM00977"/>
    </source>
</evidence>
<gene>
    <name evidence="8 10" type="primary">tilS</name>
    <name evidence="10" type="ORF">BUANCORI2928_094</name>
</gene>
<dbReference type="Gene3D" id="3.40.50.620">
    <property type="entry name" value="HUPs"/>
    <property type="match status" value="1"/>
</dbReference>
<dbReference type="EMBL" id="OZ060371">
    <property type="protein sequence ID" value="CAL4042361.1"/>
    <property type="molecule type" value="Genomic_DNA"/>
</dbReference>
<dbReference type="NCBIfam" id="TIGR02432">
    <property type="entry name" value="lysidine_TilS_N"/>
    <property type="match status" value="1"/>
</dbReference>
<keyword evidence="2 8" id="KW-0963">Cytoplasm</keyword>
<dbReference type="SUPFAM" id="SSF52402">
    <property type="entry name" value="Adenine nucleotide alpha hydrolases-like"/>
    <property type="match status" value="1"/>
</dbReference>
<dbReference type="SUPFAM" id="SSF82829">
    <property type="entry name" value="MesJ substrate recognition domain-like"/>
    <property type="match status" value="1"/>
</dbReference>
<evidence type="ECO:0000256" key="2">
    <source>
        <dbReference type="ARBA" id="ARBA00022490"/>
    </source>
</evidence>
<name>A0AAT9IHU9_9GAMM</name>
<comment type="subcellular location">
    <subcellularLocation>
        <location evidence="1 8">Cytoplasm</location>
    </subcellularLocation>
</comment>
<comment type="similarity">
    <text evidence="8">Belongs to the tRNA(Ile)-lysidine synthase family.</text>
</comment>
<dbReference type="EC" id="6.3.4.19" evidence="8"/>
<evidence type="ECO:0000256" key="3">
    <source>
        <dbReference type="ARBA" id="ARBA00022598"/>
    </source>
</evidence>
<dbReference type="InterPro" id="IPR012094">
    <property type="entry name" value="tRNA_Ile_lys_synt"/>
</dbReference>
<dbReference type="PANTHER" id="PTHR43033">
    <property type="entry name" value="TRNA(ILE)-LYSIDINE SYNTHASE-RELATED"/>
    <property type="match status" value="1"/>
</dbReference>
<dbReference type="Gene3D" id="1.20.59.20">
    <property type="match status" value="1"/>
</dbReference>
<reference evidence="10" key="1">
    <citation type="submission" date="2024-06" db="EMBL/GenBank/DDBJ databases">
        <authorList>
            <person name="Manzano-Marin A."/>
            <person name="Manzano-Marin A."/>
            <person name="Alejandro Manzano Marin A."/>
        </authorList>
    </citation>
    <scope>NUCLEOTIDE SEQUENCE</scope>
    <source>
        <strain evidence="10">Ancorni-2928</strain>
    </source>
</reference>
<dbReference type="InterPro" id="IPR011063">
    <property type="entry name" value="TilS/TtcA_N"/>
</dbReference>
<comment type="domain">
    <text evidence="8">The N-terminal region contains the highly conserved SGGXDS motif, predicted to be a P-loop motif involved in ATP binding.</text>
</comment>
<evidence type="ECO:0000313" key="10">
    <source>
        <dbReference type="EMBL" id="CAL4042361.1"/>
    </source>
</evidence>
<dbReference type="GO" id="GO:0005524">
    <property type="term" value="F:ATP binding"/>
    <property type="evidence" value="ECO:0007669"/>
    <property type="project" value="UniProtKB-UniRule"/>
</dbReference>
<dbReference type="InterPro" id="IPR012795">
    <property type="entry name" value="tRNA_Ile_lys_synt_N"/>
</dbReference>
<keyword evidence="5 8" id="KW-0547">Nucleotide-binding</keyword>
<dbReference type="NCBIfam" id="TIGR02433">
    <property type="entry name" value="lysidine_TilS_C"/>
    <property type="match status" value="1"/>
</dbReference>
<evidence type="ECO:0000256" key="5">
    <source>
        <dbReference type="ARBA" id="ARBA00022741"/>
    </source>
</evidence>
<accession>A0AAT9IHU9</accession>
<evidence type="ECO:0000256" key="6">
    <source>
        <dbReference type="ARBA" id="ARBA00022840"/>
    </source>
</evidence>
<dbReference type="SMART" id="SM00977">
    <property type="entry name" value="TilS_C"/>
    <property type="match status" value="1"/>
</dbReference>
<comment type="catalytic activity">
    <reaction evidence="7 8">
        <text>cytidine(34) in tRNA(Ile2) + L-lysine + ATP = lysidine(34) in tRNA(Ile2) + AMP + diphosphate + H(+)</text>
        <dbReference type="Rhea" id="RHEA:43744"/>
        <dbReference type="Rhea" id="RHEA-COMP:10625"/>
        <dbReference type="Rhea" id="RHEA-COMP:10670"/>
        <dbReference type="ChEBI" id="CHEBI:15378"/>
        <dbReference type="ChEBI" id="CHEBI:30616"/>
        <dbReference type="ChEBI" id="CHEBI:32551"/>
        <dbReference type="ChEBI" id="CHEBI:33019"/>
        <dbReference type="ChEBI" id="CHEBI:82748"/>
        <dbReference type="ChEBI" id="CHEBI:83665"/>
        <dbReference type="ChEBI" id="CHEBI:456215"/>
        <dbReference type="EC" id="6.3.4.19"/>
    </reaction>
</comment>
<keyword evidence="4 8" id="KW-0819">tRNA processing</keyword>
<dbReference type="GO" id="GO:0032267">
    <property type="term" value="F:tRNA(Ile)-lysidine synthase activity"/>
    <property type="evidence" value="ECO:0007669"/>
    <property type="project" value="UniProtKB-EC"/>
</dbReference>
<keyword evidence="6 8" id="KW-0067">ATP-binding</keyword>
<proteinExistence type="inferred from homology"/>
<dbReference type="GO" id="GO:0005737">
    <property type="term" value="C:cytoplasm"/>
    <property type="evidence" value="ECO:0007669"/>
    <property type="project" value="UniProtKB-SubCell"/>
</dbReference>
<dbReference type="InterPro" id="IPR014729">
    <property type="entry name" value="Rossmann-like_a/b/a_fold"/>
</dbReference>
<dbReference type="InterPro" id="IPR012796">
    <property type="entry name" value="Lysidine-tRNA-synth_C"/>
</dbReference>